<keyword evidence="1" id="KW-1133">Transmembrane helix</keyword>
<gene>
    <name evidence="2" type="ORF">P8192_14125</name>
</gene>
<keyword evidence="1" id="KW-0812">Transmembrane</keyword>
<organism evidence="2 3">
    <name type="scientific">Citricoccus muralis</name>
    <dbReference type="NCBI Taxonomy" id="169134"/>
    <lineage>
        <taxon>Bacteria</taxon>
        <taxon>Bacillati</taxon>
        <taxon>Actinomycetota</taxon>
        <taxon>Actinomycetes</taxon>
        <taxon>Micrococcales</taxon>
        <taxon>Micrococcaceae</taxon>
        <taxon>Citricoccus</taxon>
    </lineage>
</organism>
<proteinExistence type="predicted"/>
<evidence type="ECO:0000256" key="1">
    <source>
        <dbReference type="SAM" id="Phobius"/>
    </source>
</evidence>
<dbReference type="EMBL" id="CP121252">
    <property type="protein sequence ID" value="WFP16495.1"/>
    <property type="molecule type" value="Genomic_DNA"/>
</dbReference>
<sequence length="198" mass="20728">MKTRAGVLNRVLLGMLGTLLLAIGVTWGLIAAGVFAGVDPLLAPEARPWAGATTVETLAWLPAVMVAVGVMLAVAGLAWVIAQIPRSRRAATLRFHADARTGTTVMDAAVLTDAVAATAETLDDVVAARAVLRGARRDAELAVQVTVQERGDVAAVVRRVHDEVLPQTVQALGVPLSAAGILVDVTRQSGRRHEVRVQ</sequence>
<dbReference type="Proteomes" id="UP001219037">
    <property type="component" value="Chromosome"/>
</dbReference>
<protein>
    <recommendedName>
        <fullName evidence="4">Alkaline shock family protein YloU</fullName>
    </recommendedName>
</protein>
<reference evidence="2 3" key="1">
    <citation type="submission" date="2023-04" db="EMBL/GenBank/DDBJ databases">
        <title>Funneling lignin-derived compounds into biodiesel using alkali-halophilic Citricoccus sp. P2.</title>
        <authorList>
            <person name="Luo C.-B."/>
        </authorList>
    </citation>
    <scope>NUCLEOTIDE SEQUENCE [LARGE SCALE GENOMIC DNA]</scope>
    <source>
        <strain evidence="2 3">P2</strain>
    </source>
</reference>
<evidence type="ECO:0000313" key="3">
    <source>
        <dbReference type="Proteomes" id="UP001219037"/>
    </source>
</evidence>
<dbReference type="RefSeq" id="WP_278157634.1">
    <property type="nucleotide sequence ID" value="NZ_CP121252.1"/>
</dbReference>
<evidence type="ECO:0008006" key="4">
    <source>
        <dbReference type="Google" id="ProtNLM"/>
    </source>
</evidence>
<keyword evidence="3" id="KW-1185">Reference proteome</keyword>
<feature type="transmembrane region" description="Helical" evidence="1">
    <location>
        <begin position="12"/>
        <end position="38"/>
    </location>
</feature>
<name>A0ABY8H733_9MICC</name>
<evidence type="ECO:0000313" key="2">
    <source>
        <dbReference type="EMBL" id="WFP16495.1"/>
    </source>
</evidence>
<keyword evidence="1" id="KW-0472">Membrane</keyword>
<feature type="transmembrane region" description="Helical" evidence="1">
    <location>
        <begin position="58"/>
        <end position="82"/>
    </location>
</feature>
<accession>A0ABY8H733</accession>